<evidence type="ECO:0000256" key="2">
    <source>
        <dbReference type="SAM" id="Phobius"/>
    </source>
</evidence>
<protein>
    <submittedName>
        <fullName evidence="3">FxsA family protein</fullName>
    </submittedName>
</protein>
<feature type="compositionally biased region" description="Low complexity" evidence="1">
    <location>
        <begin position="167"/>
        <end position="178"/>
    </location>
</feature>
<dbReference type="InterPro" id="IPR007313">
    <property type="entry name" value="FxsA"/>
</dbReference>
<feature type="transmembrane region" description="Helical" evidence="2">
    <location>
        <begin position="5"/>
        <end position="22"/>
    </location>
</feature>
<feature type="region of interest" description="Disordered" evidence="1">
    <location>
        <begin position="139"/>
        <end position="189"/>
    </location>
</feature>
<dbReference type="PANTHER" id="PTHR35335:SF1">
    <property type="entry name" value="UPF0716 PROTEIN FXSA"/>
    <property type="match status" value="1"/>
</dbReference>
<proteinExistence type="predicted"/>
<dbReference type="RefSeq" id="WP_380849624.1">
    <property type="nucleotide sequence ID" value="NZ_JBHSFP010000038.1"/>
</dbReference>
<organism evidence="3 4">
    <name type="scientific">Sphaerisporangium dianthi</name>
    <dbReference type="NCBI Taxonomy" id="1436120"/>
    <lineage>
        <taxon>Bacteria</taxon>
        <taxon>Bacillati</taxon>
        <taxon>Actinomycetota</taxon>
        <taxon>Actinomycetes</taxon>
        <taxon>Streptosporangiales</taxon>
        <taxon>Streptosporangiaceae</taxon>
        <taxon>Sphaerisporangium</taxon>
    </lineage>
</organism>
<evidence type="ECO:0000256" key="1">
    <source>
        <dbReference type="SAM" id="MobiDB-lite"/>
    </source>
</evidence>
<keyword evidence="2" id="KW-1133">Transmembrane helix</keyword>
<keyword evidence="2" id="KW-0812">Transmembrane</keyword>
<keyword evidence="2" id="KW-0472">Membrane</keyword>
<gene>
    <name evidence="3" type="ORF">ACFO60_34980</name>
</gene>
<dbReference type="Proteomes" id="UP001596004">
    <property type="component" value="Unassembled WGS sequence"/>
</dbReference>
<accession>A0ABV9CTX9</accession>
<sequence length="189" mass="20255">MLRVLLFLTFLIVPVLEIWMLIQIGQVIGGWQTVGLLILDSLLGAWLVRREGRRAWRALRQALESGRMPDRELADGALIVAGGTLLLTPGFITDVLGFILILPPTRPLARRVLGWFLGRRVRAMASASPFGVMFSGAGPGGPARRPGGVRVVNGQVVDERETPRDSAAGPRLAPGAARPADEGGDGPPR</sequence>
<dbReference type="PANTHER" id="PTHR35335">
    <property type="entry name" value="UPF0716 PROTEIN FXSA"/>
    <property type="match status" value="1"/>
</dbReference>
<name>A0ABV9CTX9_9ACTN</name>
<evidence type="ECO:0000313" key="4">
    <source>
        <dbReference type="Proteomes" id="UP001596004"/>
    </source>
</evidence>
<feature type="transmembrane region" description="Helical" evidence="2">
    <location>
        <begin position="28"/>
        <end position="48"/>
    </location>
</feature>
<feature type="compositionally biased region" description="Low complexity" evidence="1">
    <location>
        <begin position="142"/>
        <end position="152"/>
    </location>
</feature>
<feature type="transmembrane region" description="Helical" evidence="2">
    <location>
        <begin position="77"/>
        <end position="102"/>
    </location>
</feature>
<dbReference type="EMBL" id="JBHSFP010000038">
    <property type="protein sequence ID" value="MFC4535999.1"/>
    <property type="molecule type" value="Genomic_DNA"/>
</dbReference>
<dbReference type="Pfam" id="PF04186">
    <property type="entry name" value="FxsA"/>
    <property type="match status" value="1"/>
</dbReference>
<reference evidence="4" key="1">
    <citation type="journal article" date="2019" name="Int. J. Syst. Evol. Microbiol.">
        <title>The Global Catalogue of Microorganisms (GCM) 10K type strain sequencing project: providing services to taxonomists for standard genome sequencing and annotation.</title>
        <authorList>
            <consortium name="The Broad Institute Genomics Platform"/>
            <consortium name="The Broad Institute Genome Sequencing Center for Infectious Disease"/>
            <person name="Wu L."/>
            <person name="Ma J."/>
        </authorList>
    </citation>
    <scope>NUCLEOTIDE SEQUENCE [LARGE SCALE GENOMIC DNA]</scope>
    <source>
        <strain evidence="4">CGMCC 4.7132</strain>
    </source>
</reference>
<keyword evidence="4" id="KW-1185">Reference proteome</keyword>
<evidence type="ECO:0000313" key="3">
    <source>
        <dbReference type="EMBL" id="MFC4535999.1"/>
    </source>
</evidence>
<dbReference type="NCBIfam" id="NF008528">
    <property type="entry name" value="PRK11463.1-2"/>
    <property type="match status" value="1"/>
</dbReference>
<comment type="caution">
    <text evidence="3">The sequence shown here is derived from an EMBL/GenBank/DDBJ whole genome shotgun (WGS) entry which is preliminary data.</text>
</comment>